<dbReference type="Proteomes" id="UP000076858">
    <property type="component" value="Unassembled WGS sequence"/>
</dbReference>
<gene>
    <name evidence="2" type="ORF">APZ42_016846</name>
</gene>
<feature type="compositionally biased region" description="Basic and acidic residues" evidence="1">
    <location>
        <begin position="9"/>
        <end position="24"/>
    </location>
</feature>
<feature type="region of interest" description="Disordered" evidence="1">
    <location>
        <begin position="1"/>
        <end position="30"/>
    </location>
</feature>
<evidence type="ECO:0000313" key="3">
    <source>
        <dbReference type="Proteomes" id="UP000076858"/>
    </source>
</evidence>
<name>A0A165A6S9_9CRUS</name>
<accession>A0A165A6S9</accession>
<dbReference type="EMBL" id="LRGB01000642">
    <property type="protein sequence ID" value="KZS17241.1"/>
    <property type="molecule type" value="Genomic_DNA"/>
</dbReference>
<sequence>MVNSSYSENPRENAHTLTKNKSENHGQGNRSNTVLLYFTNWTCPGLATSSRCSAFQKSHSRSLATRSQ</sequence>
<keyword evidence="3" id="KW-1185">Reference proteome</keyword>
<protein>
    <submittedName>
        <fullName evidence="2">Uncharacterized protein</fullName>
    </submittedName>
</protein>
<dbReference type="AlphaFoldDB" id="A0A165A6S9"/>
<comment type="caution">
    <text evidence="2">The sequence shown here is derived from an EMBL/GenBank/DDBJ whole genome shotgun (WGS) entry which is preliminary data.</text>
</comment>
<proteinExistence type="predicted"/>
<reference evidence="2 3" key="1">
    <citation type="submission" date="2016-03" db="EMBL/GenBank/DDBJ databases">
        <title>EvidentialGene: Evidence-directed Construction of Genes on Genomes.</title>
        <authorList>
            <person name="Gilbert D.G."/>
            <person name="Choi J.-H."/>
            <person name="Mockaitis K."/>
            <person name="Colbourne J."/>
            <person name="Pfrender M."/>
        </authorList>
    </citation>
    <scope>NUCLEOTIDE SEQUENCE [LARGE SCALE GENOMIC DNA]</scope>
    <source>
        <strain evidence="2 3">Xinb3</strain>
        <tissue evidence="2">Complete organism</tissue>
    </source>
</reference>
<evidence type="ECO:0000256" key="1">
    <source>
        <dbReference type="SAM" id="MobiDB-lite"/>
    </source>
</evidence>
<organism evidence="2 3">
    <name type="scientific">Daphnia magna</name>
    <dbReference type="NCBI Taxonomy" id="35525"/>
    <lineage>
        <taxon>Eukaryota</taxon>
        <taxon>Metazoa</taxon>
        <taxon>Ecdysozoa</taxon>
        <taxon>Arthropoda</taxon>
        <taxon>Crustacea</taxon>
        <taxon>Branchiopoda</taxon>
        <taxon>Diplostraca</taxon>
        <taxon>Cladocera</taxon>
        <taxon>Anomopoda</taxon>
        <taxon>Daphniidae</taxon>
        <taxon>Daphnia</taxon>
    </lineage>
</organism>
<evidence type="ECO:0000313" key="2">
    <source>
        <dbReference type="EMBL" id="KZS17241.1"/>
    </source>
</evidence>